<proteinExistence type="predicted"/>
<accession>A0A8S0XSA6</accession>
<reference evidence="1 2" key="1">
    <citation type="submission" date="2020-01" db="EMBL/GenBank/DDBJ databases">
        <authorList>
            <person name="Gupta K D."/>
        </authorList>
    </citation>
    <scope>NUCLEOTIDE SEQUENCE [LARGE SCALE GENOMIC DNA]</scope>
</reference>
<keyword evidence="2" id="KW-1185">Reference proteome</keyword>
<comment type="caution">
    <text evidence="1">The sequence shown here is derived from an EMBL/GenBank/DDBJ whole genome shotgun (WGS) entry which is preliminary data.</text>
</comment>
<organism evidence="1 2">
    <name type="scientific">Cyclocybe aegerita</name>
    <name type="common">Black poplar mushroom</name>
    <name type="synonym">Agrocybe aegerita</name>
    <dbReference type="NCBI Taxonomy" id="1973307"/>
    <lineage>
        <taxon>Eukaryota</taxon>
        <taxon>Fungi</taxon>
        <taxon>Dikarya</taxon>
        <taxon>Basidiomycota</taxon>
        <taxon>Agaricomycotina</taxon>
        <taxon>Agaricomycetes</taxon>
        <taxon>Agaricomycetidae</taxon>
        <taxon>Agaricales</taxon>
        <taxon>Agaricineae</taxon>
        <taxon>Bolbitiaceae</taxon>
        <taxon>Cyclocybe</taxon>
    </lineage>
</organism>
<dbReference type="EMBL" id="CACVBS010000086">
    <property type="protein sequence ID" value="CAA7270183.1"/>
    <property type="molecule type" value="Genomic_DNA"/>
</dbReference>
<name>A0A8S0XSA6_CYCAE</name>
<dbReference type="Proteomes" id="UP000467700">
    <property type="component" value="Unassembled WGS sequence"/>
</dbReference>
<evidence type="ECO:0000313" key="1">
    <source>
        <dbReference type="EMBL" id="CAA7270183.1"/>
    </source>
</evidence>
<dbReference type="AlphaFoldDB" id="A0A8S0XSA6"/>
<evidence type="ECO:0000313" key="2">
    <source>
        <dbReference type="Proteomes" id="UP000467700"/>
    </source>
</evidence>
<sequence length="115" mass="12525">MSMRQEEEEEEEGKCMCTSIGGTSMGHKPMKPLTCFLFPIPAWLASSADAPSLNELRTICVGPRDLLIWPPSAQTPPTPHFAFPLISSPPLAFLPSPLTPPPASHPWKHGVSYAM</sequence>
<gene>
    <name evidence="1" type="ORF">AAE3_LOCUS12381</name>
</gene>
<protein>
    <submittedName>
        <fullName evidence="1">Uncharacterized protein</fullName>
    </submittedName>
</protein>